<dbReference type="Proteomes" id="UP000184038">
    <property type="component" value="Unassembled WGS sequence"/>
</dbReference>
<sequence length="422" mass="45818">MKKKLALVLCAMLTVTSLAACSKKGTGDSTSETKGDVLTIEFFQQKGEEGPQKGYKTIIDKFNAENPDIKIEMNTVPDPGTVLTSRISSGDIPVIFSDYPTQQQFKQKVANGYVQDLSGQEFLKNVNESSLDMTKQDDGGYYALPYSRNYIGVYYNMDMFDVNGLTVPTTWEEFVNVCETLKAAGITPMGLHGKDPGRVGHMFQCATVAWAPNGIETIAKATAGEAKLEGDPEFTNEFNKMATLFTYANEDALALSDTACYENFVNGQYAMCITGSYARGTLLSSNPDMKLGVFPLPNDTKETTRTLSGIDAAICVSAKASDEEKAAAYKFLAYLAETENAQTFCDNDGAPSCINGVVNDDKGIAPMVELINNGQTHDWMASTVSNNVISDLYNVVQGFWADKNVEAVLKNMDESIAVTSAE</sequence>
<keyword evidence="3" id="KW-0472">Membrane</keyword>
<dbReference type="PROSITE" id="PS51257">
    <property type="entry name" value="PROKAR_LIPOPROTEIN"/>
    <property type="match status" value="1"/>
</dbReference>
<keyword evidence="1" id="KW-1003">Cell membrane</keyword>
<evidence type="ECO:0000256" key="6">
    <source>
        <dbReference type="SAM" id="SignalP"/>
    </source>
</evidence>
<keyword evidence="5" id="KW-0449">Lipoprotein</keyword>
<feature type="chain" id="PRO_5012003098" evidence="6">
    <location>
        <begin position="20"/>
        <end position="422"/>
    </location>
</feature>
<evidence type="ECO:0000256" key="3">
    <source>
        <dbReference type="ARBA" id="ARBA00023136"/>
    </source>
</evidence>
<dbReference type="InterPro" id="IPR006059">
    <property type="entry name" value="SBP"/>
</dbReference>
<reference evidence="7 8" key="1">
    <citation type="submission" date="2016-11" db="EMBL/GenBank/DDBJ databases">
        <authorList>
            <person name="Jaros S."/>
            <person name="Januszkiewicz K."/>
            <person name="Wedrychowicz H."/>
        </authorList>
    </citation>
    <scope>NUCLEOTIDE SEQUENCE [LARGE SCALE GENOMIC DNA]</scope>
    <source>
        <strain evidence="7 8">DSM 15930</strain>
    </source>
</reference>
<protein>
    <submittedName>
        <fullName evidence="7">Raffinose/stachyose/melibiose transport system substrate-binding protein</fullName>
    </submittedName>
</protein>
<dbReference type="RefSeq" id="WP_073291586.1">
    <property type="nucleotide sequence ID" value="NZ_FRCP01000028.1"/>
</dbReference>
<dbReference type="PANTHER" id="PTHR43649">
    <property type="entry name" value="ARABINOSE-BINDING PROTEIN-RELATED"/>
    <property type="match status" value="1"/>
</dbReference>
<evidence type="ECO:0000256" key="5">
    <source>
        <dbReference type="ARBA" id="ARBA00023288"/>
    </source>
</evidence>
<dbReference type="InterPro" id="IPR050490">
    <property type="entry name" value="Bact_solute-bd_prot1"/>
</dbReference>
<organism evidence="7 8">
    <name type="scientific">Anaerosporobacter mobilis DSM 15930</name>
    <dbReference type="NCBI Taxonomy" id="1120996"/>
    <lineage>
        <taxon>Bacteria</taxon>
        <taxon>Bacillati</taxon>
        <taxon>Bacillota</taxon>
        <taxon>Clostridia</taxon>
        <taxon>Lachnospirales</taxon>
        <taxon>Lachnospiraceae</taxon>
        <taxon>Anaerosporobacter</taxon>
    </lineage>
</organism>
<dbReference type="EMBL" id="FRCP01000028">
    <property type="protein sequence ID" value="SHN02577.1"/>
    <property type="molecule type" value="Genomic_DNA"/>
</dbReference>
<evidence type="ECO:0000313" key="7">
    <source>
        <dbReference type="EMBL" id="SHN02577.1"/>
    </source>
</evidence>
<proteinExistence type="predicted"/>
<keyword evidence="8" id="KW-1185">Reference proteome</keyword>
<dbReference type="SUPFAM" id="SSF53850">
    <property type="entry name" value="Periplasmic binding protein-like II"/>
    <property type="match status" value="1"/>
</dbReference>
<keyword evidence="2 6" id="KW-0732">Signal</keyword>
<gene>
    <name evidence="7" type="ORF">SAMN02746066_04458</name>
</gene>
<dbReference type="PANTHER" id="PTHR43649:SF33">
    <property type="entry name" value="POLYGALACTURONAN_RHAMNOGALACTURONAN-BINDING PROTEIN YTCQ"/>
    <property type="match status" value="1"/>
</dbReference>
<dbReference type="OrthoDB" id="9798191at2"/>
<dbReference type="AlphaFoldDB" id="A0A1M7NH44"/>
<name>A0A1M7NH44_9FIRM</name>
<accession>A0A1M7NH44</accession>
<feature type="signal peptide" evidence="6">
    <location>
        <begin position="1"/>
        <end position="19"/>
    </location>
</feature>
<evidence type="ECO:0000256" key="4">
    <source>
        <dbReference type="ARBA" id="ARBA00023139"/>
    </source>
</evidence>
<evidence type="ECO:0000313" key="8">
    <source>
        <dbReference type="Proteomes" id="UP000184038"/>
    </source>
</evidence>
<keyword evidence="4" id="KW-0564">Palmitate</keyword>
<dbReference type="STRING" id="1120996.SAMN02746066_04458"/>
<evidence type="ECO:0000256" key="2">
    <source>
        <dbReference type="ARBA" id="ARBA00022729"/>
    </source>
</evidence>
<evidence type="ECO:0000256" key="1">
    <source>
        <dbReference type="ARBA" id="ARBA00022475"/>
    </source>
</evidence>
<dbReference type="Pfam" id="PF01547">
    <property type="entry name" value="SBP_bac_1"/>
    <property type="match status" value="1"/>
</dbReference>
<dbReference type="Gene3D" id="3.40.190.10">
    <property type="entry name" value="Periplasmic binding protein-like II"/>
    <property type="match status" value="2"/>
</dbReference>